<comment type="caution">
    <text evidence="2">The sequence shown here is derived from an EMBL/GenBank/DDBJ whole genome shotgun (WGS) entry which is preliminary data.</text>
</comment>
<proteinExistence type="predicted"/>
<evidence type="ECO:0000313" key="3">
    <source>
        <dbReference type="Proteomes" id="UP000265520"/>
    </source>
</evidence>
<dbReference type="AlphaFoldDB" id="A0A392U7P8"/>
<feature type="compositionally biased region" description="Basic and acidic residues" evidence="1">
    <location>
        <begin position="7"/>
        <end position="21"/>
    </location>
</feature>
<dbReference type="EMBL" id="LXQA010743400">
    <property type="protein sequence ID" value="MCI68804.1"/>
    <property type="molecule type" value="Genomic_DNA"/>
</dbReference>
<dbReference type="Proteomes" id="UP000265520">
    <property type="component" value="Unassembled WGS sequence"/>
</dbReference>
<reference evidence="2 3" key="1">
    <citation type="journal article" date="2018" name="Front. Plant Sci.">
        <title>Red Clover (Trifolium pratense) and Zigzag Clover (T. medium) - A Picture of Genomic Similarities and Differences.</title>
        <authorList>
            <person name="Dluhosova J."/>
            <person name="Istvanek J."/>
            <person name="Nedelnik J."/>
            <person name="Repkova J."/>
        </authorList>
    </citation>
    <scope>NUCLEOTIDE SEQUENCE [LARGE SCALE GENOMIC DNA]</scope>
    <source>
        <strain evidence="3">cv. 10/8</strain>
        <tissue evidence="2">Leaf</tissue>
    </source>
</reference>
<accession>A0A392U7P8</accession>
<evidence type="ECO:0000313" key="2">
    <source>
        <dbReference type="EMBL" id="MCI68804.1"/>
    </source>
</evidence>
<name>A0A392U7P8_9FABA</name>
<sequence>MEEEEEVVKNDQSLKGKTREEMGLNPFSGTVIKSVLAGLEIIISRAHNAKLLGVDDSGKKISEYKSAT</sequence>
<evidence type="ECO:0000256" key="1">
    <source>
        <dbReference type="SAM" id="MobiDB-lite"/>
    </source>
</evidence>
<organism evidence="2 3">
    <name type="scientific">Trifolium medium</name>
    <dbReference type="NCBI Taxonomy" id="97028"/>
    <lineage>
        <taxon>Eukaryota</taxon>
        <taxon>Viridiplantae</taxon>
        <taxon>Streptophyta</taxon>
        <taxon>Embryophyta</taxon>
        <taxon>Tracheophyta</taxon>
        <taxon>Spermatophyta</taxon>
        <taxon>Magnoliopsida</taxon>
        <taxon>eudicotyledons</taxon>
        <taxon>Gunneridae</taxon>
        <taxon>Pentapetalae</taxon>
        <taxon>rosids</taxon>
        <taxon>fabids</taxon>
        <taxon>Fabales</taxon>
        <taxon>Fabaceae</taxon>
        <taxon>Papilionoideae</taxon>
        <taxon>50 kb inversion clade</taxon>
        <taxon>NPAAA clade</taxon>
        <taxon>Hologalegina</taxon>
        <taxon>IRL clade</taxon>
        <taxon>Trifolieae</taxon>
        <taxon>Trifolium</taxon>
    </lineage>
</organism>
<keyword evidence="3" id="KW-1185">Reference proteome</keyword>
<protein>
    <submittedName>
        <fullName evidence="2">Uncharacterized protein</fullName>
    </submittedName>
</protein>
<feature type="region of interest" description="Disordered" evidence="1">
    <location>
        <begin position="1"/>
        <end position="21"/>
    </location>
</feature>
<feature type="non-terminal residue" evidence="2">
    <location>
        <position position="68"/>
    </location>
</feature>